<dbReference type="PANTHER" id="PTHR30373">
    <property type="entry name" value="UPF0603 PROTEIN YGCG"/>
    <property type="match status" value="1"/>
</dbReference>
<dbReference type="Pfam" id="PF04536">
    <property type="entry name" value="TPM_phosphatase"/>
    <property type="match status" value="1"/>
</dbReference>
<accession>Q702C2</accession>
<dbReference type="Gene3D" id="3.10.310.50">
    <property type="match status" value="1"/>
</dbReference>
<dbReference type="InterPro" id="IPR007621">
    <property type="entry name" value="TPM_dom"/>
</dbReference>
<feature type="transmembrane region" description="Helical" evidence="1">
    <location>
        <begin position="209"/>
        <end position="230"/>
    </location>
</feature>
<name>Q702C2_9CREN</name>
<organism evidence="3">
    <name type="scientific">uncultured crenarchaeote</name>
    <dbReference type="NCBI Taxonomy" id="29281"/>
    <lineage>
        <taxon>Archaea</taxon>
        <taxon>Thermoproteota</taxon>
        <taxon>environmental samples</taxon>
    </lineage>
</organism>
<proteinExistence type="predicted"/>
<keyword evidence="1" id="KW-0472">Membrane</keyword>
<dbReference type="EMBL" id="AJ627421">
    <property type="protein sequence ID" value="CAF28702.1"/>
    <property type="molecule type" value="Genomic_DNA"/>
</dbReference>
<dbReference type="AlphaFoldDB" id="Q702C2"/>
<sequence>MYCLFNLNKFCLSSALIVILLFPIIFQPSFGIRPQYVYDNANLINSKYKDLIEKYLRNIDAQTSAEVVIFTIPNFIGHGIKKDNQEIQDRDTLANYIFNEVTLDGIKGIGKKGKDNGVLVLYSLERDAGGGSMRIEMGRGLEGNITDGTAGAILDSYLVPARQDFEATKNPDVLSEALLTTVIAIGEKIGYNNQDQIYQEYEPREGEGGWDVIIMMLVFLVIIAVIFYLARRRRFGSRGLGGSDLGGSGFGWGGLLGGLGWAGGGGSYSGGYGGGGGFSGGGGSSGGGGAGR</sequence>
<keyword evidence="1" id="KW-0812">Transmembrane</keyword>
<evidence type="ECO:0000259" key="2">
    <source>
        <dbReference type="Pfam" id="PF04536"/>
    </source>
</evidence>
<reference evidence="3" key="1">
    <citation type="journal article" date="2004" name="Environ. Microbiol.">
        <title>Characterization of Large-Insert DNA Libraries from Soil for Environmental Genomic Studies of Archaea.</title>
        <authorList>
            <person name="Treusch A.H."/>
            <person name="Kletzin A."/>
            <person name="Raddatz G."/>
            <person name="Ochsenreiter T."/>
            <person name="Quaiser A."/>
            <person name="Meurer G."/>
            <person name="Schuster S.C."/>
            <person name="Schleper C."/>
        </authorList>
    </citation>
    <scope>NUCLEOTIDE SEQUENCE</scope>
</reference>
<evidence type="ECO:0000256" key="1">
    <source>
        <dbReference type="SAM" id="Phobius"/>
    </source>
</evidence>
<protein>
    <recommendedName>
        <fullName evidence="2">TPM domain-containing protein</fullName>
    </recommendedName>
</protein>
<feature type="domain" description="TPM" evidence="2">
    <location>
        <begin position="37"/>
        <end position="162"/>
    </location>
</feature>
<keyword evidence="1" id="KW-1133">Transmembrane helix</keyword>
<evidence type="ECO:0000313" key="3">
    <source>
        <dbReference type="EMBL" id="CAF28702.1"/>
    </source>
</evidence>
<dbReference type="PANTHER" id="PTHR30373:SF2">
    <property type="entry name" value="UPF0603 PROTEIN YGCG"/>
    <property type="match status" value="1"/>
</dbReference>